<dbReference type="AlphaFoldDB" id="A0A8T0GCP7"/>
<evidence type="ECO:0000313" key="1">
    <source>
        <dbReference type="EMBL" id="KAG0555809.1"/>
    </source>
</evidence>
<evidence type="ECO:0000313" key="2">
    <source>
        <dbReference type="Proteomes" id="UP000822688"/>
    </source>
</evidence>
<organism evidence="1 2">
    <name type="scientific">Ceratodon purpureus</name>
    <name type="common">Fire moss</name>
    <name type="synonym">Dicranum purpureum</name>
    <dbReference type="NCBI Taxonomy" id="3225"/>
    <lineage>
        <taxon>Eukaryota</taxon>
        <taxon>Viridiplantae</taxon>
        <taxon>Streptophyta</taxon>
        <taxon>Embryophyta</taxon>
        <taxon>Bryophyta</taxon>
        <taxon>Bryophytina</taxon>
        <taxon>Bryopsida</taxon>
        <taxon>Dicranidae</taxon>
        <taxon>Pseudoditrichales</taxon>
        <taxon>Ditrichaceae</taxon>
        <taxon>Ceratodon</taxon>
    </lineage>
</organism>
<sequence length="45" mass="5563">MPDFYAMEREDVGVYEDMTGWRSFWLVRWGRTKIVNPRLEILQRD</sequence>
<gene>
    <name evidence="1" type="ORF">KC19_11G004800</name>
</gene>
<comment type="caution">
    <text evidence="1">The sequence shown here is derived from an EMBL/GenBank/DDBJ whole genome shotgun (WGS) entry which is preliminary data.</text>
</comment>
<name>A0A8T0GCP7_CERPU</name>
<keyword evidence="2" id="KW-1185">Reference proteome</keyword>
<accession>A0A8T0GCP7</accession>
<dbReference type="EMBL" id="CM026432">
    <property type="protein sequence ID" value="KAG0555809.1"/>
    <property type="molecule type" value="Genomic_DNA"/>
</dbReference>
<protein>
    <submittedName>
        <fullName evidence="1">Uncharacterized protein</fullName>
    </submittedName>
</protein>
<dbReference type="Proteomes" id="UP000822688">
    <property type="component" value="Chromosome 11"/>
</dbReference>
<proteinExistence type="predicted"/>
<reference evidence="1 2" key="1">
    <citation type="submission" date="2020-06" db="EMBL/GenBank/DDBJ databases">
        <title>WGS assembly of Ceratodon purpureus strain R40.</title>
        <authorList>
            <person name="Carey S.B."/>
            <person name="Jenkins J."/>
            <person name="Shu S."/>
            <person name="Lovell J.T."/>
            <person name="Sreedasyam A."/>
            <person name="Maumus F."/>
            <person name="Tiley G.P."/>
            <person name="Fernandez-Pozo N."/>
            <person name="Barry K."/>
            <person name="Chen C."/>
            <person name="Wang M."/>
            <person name="Lipzen A."/>
            <person name="Daum C."/>
            <person name="Saski C.A."/>
            <person name="Payton A.C."/>
            <person name="Mcbreen J.C."/>
            <person name="Conrad R.E."/>
            <person name="Kollar L.M."/>
            <person name="Olsson S."/>
            <person name="Huttunen S."/>
            <person name="Landis J.B."/>
            <person name="Wickett N.J."/>
            <person name="Johnson M.G."/>
            <person name="Rensing S.A."/>
            <person name="Grimwood J."/>
            <person name="Schmutz J."/>
            <person name="Mcdaniel S.F."/>
        </authorList>
    </citation>
    <scope>NUCLEOTIDE SEQUENCE [LARGE SCALE GENOMIC DNA]</scope>
    <source>
        <strain evidence="1 2">R40</strain>
    </source>
</reference>